<name>A0A0C5BNH0_9ARCH</name>
<dbReference type="EMBL" id="CP010868">
    <property type="protein sequence ID" value="AJM91248.1"/>
    <property type="molecule type" value="Genomic_DNA"/>
</dbReference>
<keyword evidence="3" id="KW-1185">Reference proteome</keyword>
<evidence type="ECO:0000313" key="3">
    <source>
        <dbReference type="Proteomes" id="UP000032027"/>
    </source>
</evidence>
<dbReference type="KEGG" id="nid:NPIRD3C_0024"/>
<dbReference type="InterPro" id="IPR052514">
    <property type="entry name" value="SAM-dependent_MTase"/>
</dbReference>
<accession>A0A0C5BNH0</accession>
<dbReference type="Gene3D" id="3.40.50.150">
    <property type="entry name" value="Vaccinia Virus protein VP39"/>
    <property type="match status" value="1"/>
</dbReference>
<dbReference type="InterPro" id="IPR006342">
    <property type="entry name" value="FkbM_mtfrase"/>
</dbReference>
<dbReference type="PANTHER" id="PTHR34203">
    <property type="entry name" value="METHYLTRANSFERASE, FKBM FAMILY PROTEIN"/>
    <property type="match status" value="1"/>
</dbReference>
<dbReference type="PANTHER" id="PTHR34203:SF15">
    <property type="entry name" value="SLL1173 PROTEIN"/>
    <property type="match status" value="1"/>
</dbReference>
<sequence>MSDLTQQITKLYELFLDRTPNQVEIDYWNNQIDSGLNFEGLFNKIKFSKEAELLELKKQAYDPKTETISITLAENTLSLDCNDKVAIETYLVVEYEPGTTNFLKKILKKGMNVINIGANIGYFTLLAARQIGPEGKVFAFEPFPKTVELLKKNIDSNGFQNVQVESKAVSNKTDFATLLTGGSSLHNFISKKKFPQLNEIKVPTITVDDFLKNEKKNIDLIFIDAEGQEPLIFEGMKNTLENKNIDIVFEYNPFTLNFSDTTPDDLLDPLSEMGFQLYMIDENTSSLKSISKSELIKQIIPPQVANVYLTRKSNI</sequence>
<dbReference type="Pfam" id="PF05050">
    <property type="entry name" value="Methyltransf_21"/>
    <property type="match status" value="1"/>
</dbReference>
<protein>
    <recommendedName>
        <fullName evidence="1">Methyltransferase FkbM domain-containing protein</fullName>
    </recommendedName>
</protein>
<proteinExistence type="predicted"/>
<dbReference type="GeneID" id="41599199"/>
<dbReference type="AlphaFoldDB" id="A0A0C5BNH0"/>
<dbReference type="HOGENOM" id="CLU_074577_1_0_2"/>
<dbReference type="InterPro" id="IPR029063">
    <property type="entry name" value="SAM-dependent_MTases_sf"/>
</dbReference>
<reference evidence="2 3" key="2">
    <citation type="journal article" date="2016" name="ISME J.">
        <title>Physiological and genomic characterization of two novel marine thaumarchaeal strains indicates niche differentiation.</title>
        <authorList>
            <person name="Bayer B."/>
            <person name="Vojvoda J."/>
            <person name="Offre P."/>
            <person name="Alves R.J."/>
            <person name="Elisabeth N.H."/>
            <person name="Garcia J.A."/>
            <person name="Volland J.M."/>
            <person name="Srivastava A."/>
            <person name="Schleper C."/>
            <person name="Herndl G.J."/>
        </authorList>
    </citation>
    <scope>NUCLEOTIDE SEQUENCE [LARGE SCALE GENOMIC DNA]</scope>
    <source>
        <strain evidence="2 3">D3C</strain>
    </source>
</reference>
<feature type="domain" description="Methyltransferase FkbM" evidence="1">
    <location>
        <begin position="115"/>
        <end position="277"/>
    </location>
</feature>
<dbReference type="STRING" id="1582439.NPIRD3C_0024"/>
<dbReference type="SUPFAM" id="SSF53335">
    <property type="entry name" value="S-adenosyl-L-methionine-dependent methyltransferases"/>
    <property type="match status" value="1"/>
</dbReference>
<dbReference type="PATRIC" id="fig|1582439.9.peg.25"/>
<dbReference type="Proteomes" id="UP000032027">
    <property type="component" value="Chromosome"/>
</dbReference>
<dbReference type="CDD" id="cd02440">
    <property type="entry name" value="AdoMet_MTases"/>
    <property type="match status" value="1"/>
</dbReference>
<organism evidence="2 3">
    <name type="scientific">Nitrosopumilus piranensis</name>
    <dbReference type="NCBI Taxonomy" id="1582439"/>
    <lineage>
        <taxon>Archaea</taxon>
        <taxon>Nitrososphaerota</taxon>
        <taxon>Nitrososphaeria</taxon>
        <taxon>Nitrosopumilales</taxon>
        <taxon>Nitrosopumilaceae</taxon>
        <taxon>Nitrosopumilus</taxon>
    </lineage>
</organism>
<dbReference type="NCBIfam" id="TIGR01444">
    <property type="entry name" value="fkbM_fam"/>
    <property type="match status" value="1"/>
</dbReference>
<reference evidence="3" key="1">
    <citation type="submission" date="2015-02" db="EMBL/GenBank/DDBJ databases">
        <title>Characterization of two novel Thaumarchaeota isolated from the Northern Adriatic Sea.</title>
        <authorList>
            <person name="Bayer B."/>
            <person name="Vojvoda J."/>
            <person name="Offre P."/>
            <person name="Srivastava A."/>
            <person name="Elisabeth N."/>
            <person name="Garcia J.A.L."/>
            <person name="Schleper C."/>
            <person name="Herndl G.J."/>
        </authorList>
    </citation>
    <scope>NUCLEOTIDE SEQUENCE [LARGE SCALE GENOMIC DNA]</scope>
    <source>
        <strain evidence="3">D3C</strain>
    </source>
</reference>
<gene>
    <name evidence="2" type="ORF">NPIRD3C_0024</name>
</gene>
<dbReference type="RefSeq" id="WP_148702279.1">
    <property type="nucleotide sequence ID" value="NZ_CP010868.1"/>
</dbReference>
<reference evidence="2 3" key="3">
    <citation type="journal article" date="2019" name="Int. J. Syst. Evol. Microbiol.">
        <title>Nitrosopumilus adriaticus sp. nov. and Nitrosopumilus piranensis sp. nov., two ammonia-oxidizing archaea from the Adriatic Sea and members of the class Nitrososphaeria.</title>
        <authorList>
            <person name="Bayer B."/>
            <person name="Vojvoda J."/>
            <person name="Reinthaler T."/>
            <person name="Reyes C."/>
            <person name="Pinto M."/>
            <person name="Herndl G.J."/>
        </authorList>
    </citation>
    <scope>NUCLEOTIDE SEQUENCE [LARGE SCALE GENOMIC DNA]</scope>
    <source>
        <strain evidence="2 3">D3C</strain>
    </source>
</reference>
<dbReference type="OrthoDB" id="10394at2157"/>
<evidence type="ECO:0000313" key="2">
    <source>
        <dbReference type="EMBL" id="AJM91248.1"/>
    </source>
</evidence>
<evidence type="ECO:0000259" key="1">
    <source>
        <dbReference type="Pfam" id="PF05050"/>
    </source>
</evidence>